<evidence type="ECO:0000256" key="2">
    <source>
        <dbReference type="ARBA" id="ARBA00022737"/>
    </source>
</evidence>
<proteinExistence type="predicted"/>
<gene>
    <name evidence="3" type="ORF">MNB_SV-13-1632</name>
</gene>
<name>A0A1W1CZ66_9ZZZZ</name>
<keyword evidence="2" id="KW-0677">Repeat</keyword>
<evidence type="ECO:0000256" key="1">
    <source>
        <dbReference type="ARBA" id="ARBA00022574"/>
    </source>
</evidence>
<dbReference type="AlphaFoldDB" id="A0A1W1CZ66"/>
<dbReference type="PANTHER" id="PTHR19848">
    <property type="entry name" value="WD40 REPEAT PROTEIN"/>
    <property type="match status" value="1"/>
</dbReference>
<organism evidence="3">
    <name type="scientific">hydrothermal vent metagenome</name>
    <dbReference type="NCBI Taxonomy" id="652676"/>
    <lineage>
        <taxon>unclassified sequences</taxon>
        <taxon>metagenomes</taxon>
        <taxon>ecological metagenomes</taxon>
    </lineage>
</organism>
<sequence>MATWHDTIQVWKPLDKNLTQCEWIEEDDFYLEYSKSEMKKLSPSLPYLFSSLVSSCYGSDYNFYREFYSLNFTYKAVYHKKSLALYGMDRTLINKIKLRPFSSVKALTFSNDSRYICLGQEEDIEIFDTKELKQLKILKSHEKKITALATSADNRYLVSTALDQTLKLWSLENFELITTIESGFTQKITAVSFSMDSTQILVSSQEGIKVWDVKTKEALFHLFNDEEFWCLLDGEEELIEKGVIRDEIAKVTKSC</sequence>
<dbReference type="InterPro" id="IPR001680">
    <property type="entry name" value="WD40_rpt"/>
</dbReference>
<dbReference type="PANTHER" id="PTHR19848:SF8">
    <property type="entry name" value="F-BOX AND WD REPEAT DOMAIN CONTAINING 7"/>
    <property type="match status" value="1"/>
</dbReference>
<dbReference type="Pfam" id="PF00400">
    <property type="entry name" value="WD40"/>
    <property type="match status" value="2"/>
</dbReference>
<dbReference type="InterPro" id="IPR036322">
    <property type="entry name" value="WD40_repeat_dom_sf"/>
</dbReference>
<dbReference type="EMBL" id="FPHM01000210">
    <property type="protein sequence ID" value="SFV71166.1"/>
    <property type="molecule type" value="Genomic_DNA"/>
</dbReference>
<evidence type="ECO:0000313" key="3">
    <source>
        <dbReference type="EMBL" id="SFV71166.1"/>
    </source>
</evidence>
<dbReference type="SUPFAM" id="SSF50978">
    <property type="entry name" value="WD40 repeat-like"/>
    <property type="match status" value="1"/>
</dbReference>
<reference evidence="3" key="1">
    <citation type="submission" date="2016-10" db="EMBL/GenBank/DDBJ databases">
        <authorList>
            <person name="de Groot N.N."/>
        </authorList>
    </citation>
    <scope>NUCLEOTIDE SEQUENCE</scope>
</reference>
<protein>
    <submittedName>
        <fullName evidence="3">WD-40 repeat protein</fullName>
    </submittedName>
</protein>
<dbReference type="PROSITE" id="PS50082">
    <property type="entry name" value="WD_REPEATS_2"/>
    <property type="match status" value="1"/>
</dbReference>
<dbReference type="InterPro" id="IPR015943">
    <property type="entry name" value="WD40/YVTN_repeat-like_dom_sf"/>
</dbReference>
<accession>A0A1W1CZ66</accession>
<dbReference type="SMART" id="SM00320">
    <property type="entry name" value="WD40"/>
    <property type="match status" value="3"/>
</dbReference>
<keyword evidence="1" id="KW-0853">WD repeat</keyword>
<dbReference type="Gene3D" id="2.130.10.10">
    <property type="entry name" value="YVTN repeat-like/Quinoprotein amine dehydrogenase"/>
    <property type="match status" value="1"/>
</dbReference>
<dbReference type="PROSITE" id="PS50294">
    <property type="entry name" value="WD_REPEATS_REGION"/>
    <property type="match status" value="1"/>
</dbReference>